<reference evidence="2" key="2">
    <citation type="submission" date="2021-04" db="EMBL/GenBank/DDBJ databases">
        <authorList>
            <person name="Zhang T."/>
            <person name="Zhang Y."/>
            <person name="Lu D."/>
            <person name="Zuo D."/>
            <person name="Du Z."/>
        </authorList>
    </citation>
    <scope>NUCLEOTIDE SEQUENCE</scope>
    <source>
        <strain evidence="2">JR1</strain>
    </source>
</reference>
<gene>
    <name evidence="2" type="ORF">KDU71_16840</name>
</gene>
<feature type="domain" description="PPi-type phosphoenolpyruvate carboxykinase lobe 2" evidence="1">
    <location>
        <begin position="519"/>
        <end position="627"/>
    </location>
</feature>
<evidence type="ECO:0000313" key="3">
    <source>
        <dbReference type="Proteomes" id="UP000679220"/>
    </source>
</evidence>
<dbReference type="EMBL" id="JAGTAR010000029">
    <property type="protein sequence ID" value="MBR8537237.1"/>
    <property type="molecule type" value="Genomic_DNA"/>
</dbReference>
<reference evidence="2" key="1">
    <citation type="journal article" date="2018" name="Int. J. Syst. Evol. Microbiol.">
        <title>Carboxylicivirga sediminis sp. nov., isolated from coastal sediment.</title>
        <authorList>
            <person name="Wang F.Q."/>
            <person name="Ren L.H."/>
            <person name="Zou R.J."/>
            <person name="Sun Y.Z."/>
            <person name="Liu X.J."/>
            <person name="Jiang F."/>
            <person name="Liu L.J."/>
        </authorList>
    </citation>
    <scope>NUCLEOTIDE SEQUENCE</scope>
    <source>
        <strain evidence="2">JR1</strain>
    </source>
</reference>
<name>A0A941J081_9BACT</name>
<dbReference type="AlphaFoldDB" id="A0A941J081"/>
<dbReference type="Proteomes" id="UP000679220">
    <property type="component" value="Unassembled WGS sequence"/>
</dbReference>
<organism evidence="2 3">
    <name type="scientific">Carboxylicivirga sediminis</name>
    <dbReference type="NCBI Taxonomy" id="2006564"/>
    <lineage>
        <taxon>Bacteria</taxon>
        <taxon>Pseudomonadati</taxon>
        <taxon>Bacteroidota</taxon>
        <taxon>Bacteroidia</taxon>
        <taxon>Marinilabiliales</taxon>
        <taxon>Marinilabiliaceae</taxon>
        <taxon>Carboxylicivirga</taxon>
    </lineage>
</organism>
<evidence type="ECO:0000259" key="1">
    <source>
        <dbReference type="Pfam" id="PF26300"/>
    </source>
</evidence>
<proteinExistence type="predicted"/>
<dbReference type="RefSeq" id="WP_212192262.1">
    <property type="nucleotide sequence ID" value="NZ_JAGTAR010000029.1"/>
</dbReference>
<evidence type="ECO:0000313" key="2">
    <source>
        <dbReference type="EMBL" id="MBR8537237.1"/>
    </source>
</evidence>
<dbReference type="Pfam" id="PF26300">
    <property type="entry name" value="PEPCK_PPi_lobe_2"/>
    <property type="match status" value="1"/>
</dbReference>
<protein>
    <recommendedName>
        <fullName evidence="1">PPi-type phosphoenolpyruvate carboxykinase lobe 2 domain-containing protein</fullName>
    </recommendedName>
</protein>
<accession>A0A941J081</accession>
<dbReference type="InterPro" id="IPR058710">
    <property type="entry name" value="PEPCK_lobe_2"/>
</dbReference>
<sequence>MKDDMLKKQKPSKKDRKDMIQYINLQLASIGQPLYYDACDADTKYSNSKFLSLTEGLINSFKEKSRLLSDHLSPADTRIQNFLNSYLSDVDFDNSEYRLPNKTFVLNQKGLAREVSLPPDANEFKSDLVSSYRLKQGILNNPDKDKRTTKGTFHIVEGGLPVPLDKKEVPKVAFAHMLRAAVNPSEDMNILPFTSTQKEKAKTMVSLLLRPVVCPEVPGVIAEKSMEVRFFAPGSLVSNLDFVENIFGNAGDHNLAENDAALDIDHWTGTTGCIILAPQLIKLKKKDIGLPHYDDATERQRNDGMCWKDENELYNDGGAFKITCRDDSGVVVTLIADNYYGYSKKEIKTQISYSANMIGLVEEEHAGGAIAYPRGIMSDSVFGEIFSAKLKNSYAFDEAMALLGDRVTVYPEGYAVDKKFPEMVYIQEHADIDIDNSKVRWTKDGKEQSLHLSPEKIYIHPSGHKFQLAKHPTQPMWRIVNTQPEGVFCHKPCTVSGGGKSEISKSMQNAIQYGTFNIVDLEKDFAAADEIINYDFSNRWKQVRPDANPSRPFLSPKRTLGSAVKLLTPSDSYSDEYNAFLNSIPSHIRSLVLFIKRLYRNESEKGNWKDYMSVEFINGREGTTLQYKNNKVTASYVRIGFNEDGNWLLHKLRSDFVPSQKIQMEDDISASIVLPASQLSNLNAEYKNKSYKVVTNCESHLFQRPDEAIIRGYDKGAERDIVTDGTFLTNYEPLTKKDAIALYEDAINFDKYTQPVKDLLMKVINSDKDGYFVVPSHTRIVDGEPTNNPRYLERNIFKDDIIDNYLGEIGVRLHRKIKSDEPVIDVVNAVLPGRRNNPADKANGIRPLAVYNPIHYQELPELFMDFICSLTGKSPSTTGAGTEGALTKGPFNMLVPTTDLNNALLSYILTEYQGFSSAAGYVGQNRFDHDISILIPEIWARLVPEDRDPKLLIENGSLEKLEDFDHNGQKVLASRLGYRITENFAFRCMNRLFDEPLAVFNEQMLKPELQGMDDYVDGINNIVEAQQKVALRYFEEGSVEGAVPPLKILLHIMAYGQYEGKEISDPELRKYFDRDYVINSDWYKERLKLKQEKDVKFHTEQIAYLEKFAAKPENAEIKVDLDIDSRLAKAKKLLAKASSADYLKELEGTIGADVIYRG</sequence>
<comment type="caution">
    <text evidence="2">The sequence shown here is derived from an EMBL/GenBank/DDBJ whole genome shotgun (WGS) entry which is preliminary data.</text>
</comment>
<keyword evidence="3" id="KW-1185">Reference proteome</keyword>